<organism evidence="1 2">
    <name type="scientific">Nitrolancea hollandica Lb</name>
    <dbReference type="NCBI Taxonomy" id="1129897"/>
    <lineage>
        <taxon>Bacteria</taxon>
        <taxon>Pseudomonadati</taxon>
        <taxon>Thermomicrobiota</taxon>
        <taxon>Thermomicrobia</taxon>
        <taxon>Sphaerobacterales</taxon>
        <taxon>Sphaerobacterineae</taxon>
        <taxon>Sphaerobacteraceae</taxon>
        <taxon>Nitrolancea</taxon>
    </lineage>
</organism>
<accession>I4ELD4</accession>
<gene>
    <name evidence="1" type="ORF">NITHO_500031</name>
</gene>
<evidence type="ECO:0000313" key="1">
    <source>
        <dbReference type="EMBL" id="CCF85496.1"/>
    </source>
</evidence>
<protein>
    <submittedName>
        <fullName evidence="1">Uncharacterized protein</fullName>
    </submittedName>
</protein>
<name>I4ELD4_9BACT</name>
<proteinExistence type="predicted"/>
<keyword evidence="2" id="KW-1185">Reference proteome</keyword>
<sequence>MNSRASLPRSADCQFLARPLAHALLPPPLLLGIQANGSIGVTHPDPNNLITVRAGLTDENRFEHAR</sequence>
<comment type="caution">
    <text evidence="1">The sequence shown here is derived from an EMBL/GenBank/DDBJ whole genome shotgun (WGS) entry which is preliminary data.</text>
</comment>
<dbReference type="EMBL" id="CAGS01000446">
    <property type="protein sequence ID" value="CCF85496.1"/>
    <property type="molecule type" value="Genomic_DNA"/>
</dbReference>
<evidence type="ECO:0000313" key="2">
    <source>
        <dbReference type="Proteomes" id="UP000004221"/>
    </source>
</evidence>
<reference evidence="1 2" key="1">
    <citation type="journal article" date="2012" name="ISME J.">
        <title>Nitrification expanded: discovery, physiology and genomics of a nitrite-oxidizing bacterium from the phylum Chloroflexi.</title>
        <authorList>
            <person name="Sorokin D.Y."/>
            <person name="Lucker S."/>
            <person name="Vejmelkova D."/>
            <person name="Kostrikina N.A."/>
            <person name="Kleerebezem R."/>
            <person name="Rijpstra W.I."/>
            <person name="Damste J.S."/>
            <person name="Le Paslier D."/>
            <person name="Muyzer G."/>
            <person name="Wagner M."/>
            <person name="van Loosdrecht M.C."/>
            <person name="Daims H."/>
        </authorList>
    </citation>
    <scope>NUCLEOTIDE SEQUENCE [LARGE SCALE GENOMIC DNA]</scope>
    <source>
        <strain evidence="2">none</strain>
    </source>
</reference>
<dbReference type="Proteomes" id="UP000004221">
    <property type="component" value="Unassembled WGS sequence"/>
</dbReference>
<dbReference type="AlphaFoldDB" id="I4ELD4"/>